<dbReference type="PANTHER" id="PTHR43245">
    <property type="entry name" value="BIFUNCTIONAL POLYMYXIN RESISTANCE PROTEIN ARNA"/>
    <property type="match status" value="1"/>
</dbReference>
<dbReference type="Gene3D" id="3.40.50.720">
    <property type="entry name" value="NAD(P)-binding Rossmann-like Domain"/>
    <property type="match status" value="1"/>
</dbReference>
<dbReference type="InterPro" id="IPR036291">
    <property type="entry name" value="NAD(P)-bd_dom_sf"/>
</dbReference>
<accession>A0A8J8PX15</accession>
<comment type="caution">
    <text evidence="2">The sequence shown here is derived from an EMBL/GenBank/DDBJ whole genome shotgun (WGS) entry which is preliminary data.</text>
</comment>
<protein>
    <submittedName>
        <fullName evidence="2">Epimerase</fullName>
    </submittedName>
</protein>
<sequence length="344" mass="38013">MYPQSTTHLVTGGCGFVGRHLTRRLLDAGADIHVVDTFVSGSPPETWAPNPIGTTANSADDQSSTRYEYENGSLTVFECDVREFFERADGEASYDYVWHLAAIIGGRSTIEGEPLKVATDLSIDSQFFNWAIDHRPGRILYASSSAAYPTHLQNGSDPVKLREDHVRFEPKIGSPDMTYGWSKLTGEYLARTAASEYGLSVAVIRPFSGYGEDQSFDYPIPSIARRAHHQEDPLIIWGSGRQVRDFIYIDDCIDAMLRAVDQISDGSAVNVGTGTPTDFIEVAETFADLAGYDPSIETLPEKPEGPRFRCAETTRMKNELNWEPAVSIRDGFEAVLNGVAQRIE</sequence>
<keyword evidence="3" id="KW-1185">Reference proteome</keyword>
<name>A0A8J8PX15_9EURY</name>
<dbReference type="Proteomes" id="UP000766904">
    <property type="component" value="Unassembled WGS sequence"/>
</dbReference>
<evidence type="ECO:0000259" key="1">
    <source>
        <dbReference type="Pfam" id="PF01370"/>
    </source>
</evidence>
<evidence type="ECO:0000313" key="2">
    <source>
        <dbReference type="EMBL" id="TYL36431.1"/>
    </source>
</evidence>
<dbReference type="InterPro" id="IPR001509">
    <property type="entry name" value="Epimerase_deHydtase"/>
</dbReference>
<dbReference type="Gene3D" id="3.90.25.10">
    <property type="entry name" value="UDP-galactose 4-epimerase, domain 1"/>
    <property type="match status" value="1"/>
</dbReference>
<evidence type="ECO:0000313" key="3">
    <source>
        <dbReference type="Proteomes" id="UP000766904"/>
    </source>
</evidence>
<organism evidence="2 3">
    <name type="scientific">Natronococcus pandeyae</name>
    <dbReference type="NCBI Taxonomy" id="2055836"/>
    <lineage>
        <taxon>Archaea</taxon>
        <taxon>Methanobacteriati</taxon>
        <taxon>Methanobacteriota</taxon>
        <taxon>Stenosarchaea group</taxon>
        <taxon>Halobacteria</taxon>
        <taxon>Halobacteriales</taxon>
        <taxon>Natrialbaceae</taxon>
        <taxon>Natronococcus</taxon>
    </lineage>
</organism>
<dbReference type="Pfam" id="PF01370">
    <property type="entry name" value="Epimerase"/>
    <property type="match status" value="1"/>
</dbReference>
<feature type="domain" description="NAD-dependent epimerase/dehydratase" evidence="1">
    <location>
        <begin position="9"/>
        <end position="272"/>
    </location>
</feature>
<dbReference type="AlphaFoldDB" id="A0A8J8PX15"/>
<dbReference type="SUPFAM" id="SSF51735">
    <property type="entry name" value="NAD(P)-binding Rossmann-fold domains"/>
    <property type="match status" value="1"/>
</dbReference>
<dbReference type="PANTHER" id="PTHR43245:SF13">
    <property type="entry name" value="UDP-D-APIOSE_UDP-D-XYLOSE SYNTHASE 2"/>
    <property type="match status" value="1"/>
</dbReference>
<reference evidence="2" key="1">
    <citation type="submission" date="2017-11" db="EMBL/GenBank/DDBJ databases">
        <authorList>
            <person name="Kajale S.C."/>
            <person name="Sharma A."/>
        </authorList>
    </citation>
    <scope>NUCLEOTIDE SEQUENCE</scope>
    <source>
        <strain evidence="2">LS1_42</strain>
    </source>
</reference>
<proteinExistence type="predicted"/>
<gene>
    <name evidence="2" type="ORF">CV102_22675</name>
</gene>
<dbReference type="OrthoDB" id="4907at2157"/>
<dbReference type="EMBL" id="PHNJ01000018">
    <property type="protein sequence ID" value="TYL36431.1"/>
    <property type="molecule type" value="Genomic_DNA"/>
</dbReference>
<dbReference type="InterPro" id="IPR050177">
    <property type="entry name" value="Lipid_A_modif_metabolic_enz"/>
</dbReference>